<dbReference type="GO" id="GO:0046872">
    <property type="term" value="F:metal ion binding"/>
    <property type="evidence" value="ECO:0007669"/>
    <property type="project" value="UniProtKB-KW"/>
</dbReference>
<protein>
    <submittedName>
        <fullName evidence="9">5'-nucleotidase C-terminal domain-containing protein</fullName>
    </submittedName>
</protein>
<keyword evidence="4 6" id="KW-0547">Nucleotide-binding</keyword>
<dbReference type="InterPro" id="IPR006146">
    <property type="entry name" value="5'-Nucleotdase_CS"/>
</dbReference>
<feature type="domain" description="Calcineurin-like phosphoesterase" evidence="7">
    <location>
        <begin position="40"/>
        <end position="255"/>
    </location>
</feature>
<dbReference type="SUPFAM" id="SSF56300">
    <property type="entry name" value="Metallo-dependent phosphatases"/>
    <property type="match status" value="1"/>
</dbReference>
<dbReference type="RefSeq" id="WP_304122786.1">
    <property type="nucleotide sequence ID" value="NZ_DYZA01000178.1"/>
</dbReference>
<dbReference type="InterPro" id="IPR036907">
    <property type="entry name" value="5'-Nucleotdase_C_sf"/>
</dbReference>
<reference evidence="9" key="1">
    <citation type="journal article" date="2021" name="PeerJ">
        <title>Extensive microbial diversity within the chicken gut microbiome revealed by metagenomics and culture.</title>
        <authorList>
            <person name="Gilroy R."/>
            <person name="Ravi A."/>
            <person name="Getino M."/>
            <person name="Pursley I."/>
            <person name="Horton D.L."/>
            <person name="Alikhan N.F."/>
            <person name="Baker D."/>
            <person name="Gharbi K."/>
            <person name="Hall N."/>
            <person name="Watson M."/>
            <person name="Adriaenssens E.M."/>
            <person name="Foster-Nyarko E."/>
            <person name="Jarju S."/>
            <person name="Secka A."/>
            <person name="Antonio M."/>
            <person name="Oren A."/>
            <person name="Chaudhuri R.R."/>
            <person name="La Ragione R."/>
            <person name="Hildebrand F."/>
            <person name="Pallen M.J."/>
        </authorList>
    </citation>
    <scope>NUCLEOTIDE SEQUENCE</scope>
    <source>
        <strain evidence="9">ChiGjej2B2-19336</strain>
    </source>
</reference>
<evidence type="ECO:0000256" key="4">
    <source>
        <dbReference type="ARBA" id="ARBA00022741"/>
    </source>
</evidence>
<comment type="similarity">
    <text evidence="1 6">Belongs to the 5'-nucleotidase family.</text>
</comment>
<dbReference type="Gene3D" id="3.90.780.10">
    <property type="entry name" value="5'-Nucleotidase, C-terminal domain"/>
    <property type="match status" value="1"/>
</dbReference>
<dbReference type="AlphaFoldDB" id="A0A921AWR5"/>
<dbReference type="PRINTS" id="PR01607">
    <property type="entry name" value="APYRASEFAMLY"/>
</dbReference>
<keyword evidence="3" id="KW-0732">Signal</keyword>
<keyword evidence="2" id="KW-0479">Metal-binding</keyword>
<keyword evidence="5 6" id="KW-0378">Hydrolase</keyword>
<dbReference type="InterPro" id="IPR008334">
    <property type="entry name" value="5'-Nucleotdase_C"/>
</dbReference>
<dbReference type="GO" id="GO:0009166">
    <property type="term" value="P:nucleotide catabolic process"/>
    <property type="evidence" value="ECO:0007669"/>
    <property type="project" value="InterPro"/>
</dbReference>
<comment type="caution">
    <text evidence="9">The sequence shown here is derived from an EMBL/GenBank/DDBJ whole genome shotgun (WGS) entry which is preliminary data.</text>
</comment>
<evidence type="ECO:0000256" key="3">
    <source>
        <dbReference type="ARBA" id="ARBA00022729"/>
    </source>
</evidence>
<evidence type="ECO:0000256" key="6">
    <source>
        <dbReference type="RuleBase" id="RU362119"/>
    </source>
</evidence>
<evidence type="ECO:0000256" key="2">
    <source>
        <dbReference type="ARBA" id="ARBA00022723"/>
    </source>
</evidence>
<dbReference type="InterPro" id="IPR004843">
    <property type="entry name" value="Calcineurin-like_PHP"/>
</dbReference>
<evidence type="ECO:0000259" key="8">
    <source>
        <dbReference type="Pfam" id="PF02872"/>
    </source>
</evidence>
<reference evidence="9" key="2">
    <citation type="submission" date="2021-09" db="EMBL/GenBank/DDBJ databases">
        <authorList>
            <person name="Gilroy R."/>
        </authorList>
    </citation>
    <scope>NUCLEOTIDE SEQUENCE</scope>
    <source>
        <strain evidence="9">ChiGjej2B2-19336</strain>
    </source>
</reference>
<proteinExistence type="inferred from homology"/>
<feature type="domain" description="5'-Nucleotidase C-terminal" evidence="8">
    <location>
        <begin position="355"/>
        <end position="502"/>
    </location>
</feature>
<dbReference type="PROSITE" id="PS00785">
    <property type="entry name" value="5_NUCLEOTIDASE_1"/>
    <property type="match status" value="1"/>
</dbReference>
<evidence type="ECO:0000259" key="7">
    <source>
        <dbReference type="Pfam" id="PF00149"/>
    </source>
</evidence>
<dbReference type="GO" id="GO:0000166">
    <property type="term" value="F:nucleotide binding"/>
    <property type="evidence" value="ECO:0007669"/>
    <property type="project" value="UniProtKB-KW"/>
</dbReference>
<dbReference type="Pfam" id="PF02872">
    <property type="entry name" value="5_nucleotid_C"/>
    <property type="match status" value="1"/>
</dbReference>
<evidence type="ECO:0000313" key="9">
    <source>
        <dbReference type="EMBL" id="HJD97740.1"/>
    </source>
</evidence>
<dbReference type="EMBL" id="DYZA01000178">
    <property type="protein sequence ID" value="HJD97740.1"/>
    <property type="molecule type" value="Genomic_DNA"/>
</dbReference>
<dbReference type="InterPro" id="IPR006179">
    <property type="entry name" value="5_nucleotidase/apyrase"/>
</dbReference>
<evidence type="ECO:0000256" key="1">
    <source>
        <dbReference type="ARBA" id="ARBA00006654"/>
    </source>
</evidence>
<accession>A0A921AWR5</accession>
<dbReference type="PANTHER" id="PTHR11575">
    <property type="entry name" value="5'-NUCLEOTIDASE-RELATED"/>
    <property type="match status" value="1"/>
</dbReference>
<organism evidence="9 10">
    <name type="scientific">Mailhella massiliensis</name>
    <dbReference type="NCBI Taxonomy" id="1903261"/>
    <lineage>
        <taxon>Bacteria</taxon>
        <taxon>Pseudomonadati</taxon>
        <taxon>Thermodesulfobacteriota</taxon>
        <taxon>Desulfovibrionia</taxon>
        <taxon>Desulfovibrionales</taxon>
        <taxon>Desulfovibrionaceae</taxon>
        <taxon>Mailhella</taxon>
    </lineage>
</organism>
<evidence type="ECO:0000313" key="10">
    <source>
        <dbReference type="Proteomes" id="UP000698963"/>
    </source>
</evidence>
<evidence type="ECO:0000256" key="5">
    <source>
        <dbReference type="ARBA" id="ARBA00022801"/>
    </source>
</evidence>
<dbReference type="GO" id="GO:0016788">
    <property type="term" value="F:hydrolase activity, acting on ester bonds"/>
    <property type="evidence" value="ECO:0007669"/>
    <property type="project" value="InterPro"/>
</dbReference>
<gene>
    <name evidence="9" type="ORF">K8W16_08865</name>
</gene>
<sequence length="548" mass="57784">MNWALRSGAGCVMALVFMVEGALLGGCAGRVERQAGLELVILHTNDTHSFLAGMDRYGNACLEDGDCSGGLGRVAAAVKAAREGKDNVIAVDAGDQFQGTLFYSVNKWPMIVEVDRAIPWDAMTLGNHEFDEGCAELARFLEKTPTPVLAANLEAEEGCPLHRGGIVPHIVKVVRGEKVAVVGLANDEVKTLSSACAQTHFDEAAETLSREVEELKAQGVKYIVAVTHLGLPVDRALARRVDGVDVIVGGHTHSYLGPEPSDGPYPVVEHSPDGSPVLVVTTGRGAKYLGKLTVNFDEKGVPVAWSGSALELSADMPVDPAVRELVIRYGASLEELRSEVVGVHHLSLPDGMDLCREEDCLGGMVTADAMLEASRPLGAEIALCNGGAIRAAFPAGNITRGDLLSVHPFGNVAVLREYTGARLLAALEHGVAQEGGVGPRLLQVAGLSYEVDASRPAGARILKAEVMDEQGKVGPVAPENRYVVVLADYLADGGDGYAMLKEGNVVPSSEELVVDMVEAYLRKHSPLPMPKGGRIVRVGQGASADTSK</sequence>
<dbReference type="SUPFAM" id="SSF55816">
    <property type="entry name" value="5'-nucleotidase (syn. UDP-sugar hydrolase), C-terminal domain"/>
    <property type="match status" value="1"/>
</dbReference>
<name>A0A921AWR5_9BACT</name>
<dbReference type="Pfam" id="PF00149">
    <property type="entry name" value="Metallophos"/>
    <property type="match status" value="1"/>
</dbReference>
<dbReference type="PANTHER" id="PTHR11575:SF24">
    <property type="entry name" value="5'-NUCLEOTIDASE"/>
    <property type="match status" value="1"/>
</dbReference>
<dbReference type="Gene3D" id="3.60.21.10">
    <property type="match status" value="1"/>
</dbReference>
<dbReference type="Proteomes" id="UP000698963">
    <property type="component" value="Unassembled WGS sequence"/>
</dbReference>
<dbReference type="FunFam" id="3.60.21.10:FF:000020">
    <property type="entry name" value="NT5E isoform 4"/>
    <property type="match status" value="1"/>
</dbReference>
<dbReference type="InterPro" id="IPR029052">
    <property type="entry name" value="Metallo-depent_PP-like"/>
</dbReference>